<evidence type="ECO:0000313" key="1">
    <source>
        <dbReference type="EMBL" id="KAK3770412.1"/>
    </source>
</evidence>
<gene>
    <name evidence="1" type="ORF">RRG08_012155</name>
</gene>
<comment type="caution">
    <text evidence="1">The sequence shown here is derived from an EMBL/GenBank/DDBJ whole genome shotgun (WGS) entry which is preliminary data.</text>
</comment>
<accession>A0AAE0ZL20</accession>
<dbReference type="AlphaFoldDB" id="A0AAE0ZL20"/>
<evidence type="ECO:0000313" key="2">
    <source>
        <dbReference type="Proteomes" id="UP001283361"/>
    </source>
</evidence>
<dbReference type="EMBL" id="JAWDGP010003844">
    <property type="protein sequence ID" value="KAK3770412.1"/>
    <property type="molecule type" value="Genomic_DNA"/>
</dbReference>
<name>A0AAE0ZL20_9GAST</name>
<reference evidence="1" key="1">
    <citation type="journal article" date="2023" name="G3 (Bethesda)">
        <title>A reference genome for the long-term kleptoplast-retaining sea slug Elysia crispata morphotype clarki.</title>
        <authorList>
            <person name="Eastman K.E."/>
            <person name="Pendleton A.L."/>
            <person name="Shaikh M.A."/>
            <person name="Suttiyut T."/>
            <person name="Ogas R."/>
            <person name="Tomko P."/>
            <person name="Gavelis G."/>
            <person name="Widhalm J.R."/>
            <person name="Wisecaver J.H."/>
        </authorList>
    </citation>
    <scope>NUCLEOTIDE SEQUENCE</scope>
    <source>
        <strain evidence="1">ECLA1</strain>
    </source>
</reference>
<keyword evidence="2" id="KW-1185">Reference proteome</keyword>
<dbReference type="Proteomes" id="UP001283361">
    <property type="component" value="Unassembled WGS sequence"/>
</dbReference>
<sequence>MADNFEAGQRGLEIGPADRACQKVSRAFKRDLSPCFLSYPELKIIRLALIAPSARALGRPTVSLSCADRTVDYGKS</sequence>
<protein>
    <submittedName>
        <fullName evidence="1">Uncharacterized protein</fullName>
    </submittedName>
</protein>
<proteinExistence type="predicted"/>
<organism evidence="1 2">
    <name type="scientific">Elysia crispata</name>
    <name type="common">lettuce slug</name>
    <dbReference type="NCBI Taxonomy" id="231223"/>
    <lineage>
        <taxon>Eukaryota</taxon>
        <taxon>Metazoa</taxon>
        <taxon>Spiralia</taxon>
        <taxon>Lophotrochozoa</taxon>
        <taxon>Mollusca</taxon>
        <taxon>Gastropoda</taxon>
        <taxon>Heterobranchia</taxon>
        <taxon>Euthyneura</taxon>
        <taxon>Panpulmonata</taxon>
        <taxon>Sacoglossa</taxon>
        <taxon>Placobranchoidea</taxon>
        <taxon>Plakobranchidae</taxon>
        <taxon>Elysia</taxon>
    </lineage>
</organism>